<name>A0ABV6MFC9_9ACTN</name>
<dbReference type="EMBL" id="JBHLUH010000079">
    <property type="protein sequence ID" value="MFC0533147.1"/>
    <property type="molecule type" value="Genomic_DNA"/>
</dbReference>
<keyword evidence="1" id="KW-0472">Membrane</keyword>
<keyword evidence="1" id="KW-1133">Transmembrane helix</keyword>
<keyword evidence="1" id="KW-0812">Transmembrane</keyword>
<evidence type="ECO:0000313" key="2">
    <source>
        <dbReference type="EMBL" id="MFC0533147.1"/>
    </source>
</evidence>
<sequence>MATMVVVALVGSGAFAGGWALGRWWTIAIGALIALFSVLLMAAGVGSLYKYPESEATETGK</sequence>
<feature type="transmembrane region" description="Helical" evidence="1">
    <location>
        <begin position="26"/>
        <end position="49"/>
    </location>
</feature>
<protein>
    <recommendedName>
        <fullName evidence="4">Major facilitator superfamily (MFS) profile domain-containing protein</fullName>
    </recommendedName>
</protein>
<gene>
    <name evidence="2" type="ORF">ACFFIA_36625</name>
</gene>
<comment type="caution">
    <text evidence="2">The sequence shown here is derived from an EMBL/GenBank/DDBJ whole genome shotgun (WGS) entry which is preliminary data.</text>
</comment>
<accession>A0ABV6MFC9</accession>
<dbReference type="Proteomes" id="UP001589867">
    <property type="component" value="Unassembled WGS sequence"/>
</dbReference>
<evidence type="ECO:0000256" key="1">
    <source>
        <dbReference type="SAM" id="Phobius"/>
    </source>
</evidence>
<organism evidence="2 3">
    <name type="scientific">Phytohabitans kaempferiae</name>
    <dbReference type="NCBI Taxonomy" id="1620943"/>
    <lineage>
        <taxon>Bacteria</taxon>
        <taxon>Bacillati</taxon>
        <taxon>Actinomycetota</taxon>
        <taxon>Actinomycetes</taxon>
        <taxon>Micromonosporales</taxon>
        <taxon>Micromonosporaceae</taxon>
    </lineage>
</organism>
<keyword evidence="3" id="KW-1185">Reference proteome</keyword>
<dbReference type="RefSeq" id="WP_377260385.1">
    <property type="nucleotide sequence ID" value="NZ_JBHLUH010000079.1"/>
</dbReference>
<reference evidence="2 3" key="1">
    <citation type="submission" date="2024-09" db="EMBL/GenBank/DDBJ databases">
        <authorList>
            <person name="Sun Q."/>
            <person name="Mori K."/>
        </authorList>
    </citation>
    <scope>NUCLEOTIDE SEQUENCE [LARGE SCALE GENOMIC DNA]</scope>
    <source>
        <strain evidence="2 3">TBRC 3947</strain>
    </source>
</reference>
<evidence type="ECO:0000313" key="3">
    <source>
        <dbReference type="Proteomes" id="UP001589867"/>
    </source>
</evidence>
<proteinExistence type="predicted"/>
<evidence type="ECO:0008006" key="4">
    <source>
        <dbReference type="Google" id="ProtNLM"/>
    </source>
</evidence>